<dbReference type="GO" id="GO:0005507">
    <property type="term" value="F:copper ion binding"/>
    <property type="evidence" value="ECO:0007669"/>
    <property type="project" value="InterPro"/>
</dbReference>
<feature type="domain" description="HMA" evidence="7">
    <location>
        <begin position="66"/>
        <end position="106"/>
    </location>
</feature>
<dbReference type="InterPro" id="IPR036163">
    <property type="entry name" value="HMA_dom_sf"/>
</dbReference>
<dbReference type="Gene3D" id="3.30.70.100">
    <property type="match status" value="2"/>
</dbReference>
<proteinExistence type="predicted"/>
<dbReference type="PANTHER" id="PTHR43520">
    <property type="entry name" value="ATP7, ISOFORM B"/>
    <property type="match status" value="1"/>
</dbReference>
<comment type="caution">
    <text evidence="8">The sequence shown here is derived from an EMBL/GenBank/DDBJ whole genome shotgun (WGS) entry which is preliminary data.</text>
</comment>
<dbReference type="GO" id="GO:0055070">
    <property type="term" value="P:copper ion homeostasis"/>
    <property type="evidence" value="ECO:0007669"/>
    <property type="project" value="TreeGrafter"/>
</dbReference>
<keyword evidence="3" id="KW-0406">Ion transport</keyword>
<dbReference type="GO" id="GO:0016020">
    <property type="term" value="C:membrane"/>
    <property type="evidence" value="ECO:0007669"/>
    <property type="project" value="TreeGrafter"/>
</dbReference>
<dbReference type="AlphaFoldDB" id="A0A0A0CUE4"/>
<dbReference type="Proteomes" id="UP000029995">
    <property type="component" value="Unassembled WGS sequence"/>
</dbReference>
<dbReference type="PANTHER" id="PTHR43520:SF8">
    <property type="entry name" value="P-TYPE CU(+) TRANSPORTER"/>
    <property type="match status" value="1"/>
</dbReference>
<keyword evidence="5" id="KW-1278">Translocase</keyword>
<dbReference type="PROSITE" id="PS50846">
    <property type="entry name" value="HMA_2"/>
    <property type="match status" value="2"/>
</dbReference>
<dbReference type="GO" id="GO:0043682">
    <property type="term" value="F:P-type divalent copper transporter activity"/>
    <property type="evidence" value="ECO:0007669"/>
    <property type="project" value="TreeGrafter"/>
</dbReference>
<feature type="domain" description="HMA" evidence="7">
    <location>
        <begin position="1"/>
        <end position="64"/>
    </location>
</feature>
<evidence type="ECO:0000256" key="3">
    <source>
        <dbReference type="ARBA" id="ARBA00022796"/>
    </source>
</evidence>
<dbReference type="RefSeq" id="WP_034849721.1">
    <property type="nucleotide sequence ID" value="NZ_JANX01001061.1"/>
</dbReference>
<dbReference type="NCBIfam" id="TIGR00003">
    <property type="entry name" value="copper ion binding protein"/>
    <property type="match status" value="1"/>
</dbReference>
<dbReference type="FunFam" id="3.30.70.100:FF:000005">
    <property type="entry name" value="Copper-exporting P-type ATPase A"/>
    <property type="match status" value="1"/>
</dbReference>
<evidence type="ECO:0000256" key="5">
    <source>
        <dbReference type="ARBA" id="ARBA00022967"/>
    </source>
</evidence>
<keyword evidence="2" id="KW-0479">Metal-binding</keyword>
<evidence type="ECO:0000256" key="6">
    <source>
        <dbReference type="ARBA" id="ARBA00023008"/>
    </source>
</evidence>
<dbReference type="EMBL" id="JANX01001061">
    <property type="protein sequence ID" value="KGM30091.1"/>
    <property type="molecule type" value="Genomic_DNA"/>
</dbReference>
<dbReference type="Pfam" id="PF00403">
    <property type="entry name" value="HMA"/>
    <property type="match status" value="2"/>
</dbReference>
<keyword evidence="6" id="KW-0186">Copper</keyword>
<name>A0A0A0CUE4_9PROT</name>
<dbReference type="CDD" id="cd00371">
    <property type="entry name" value="HMA"/>
    <property type="match status" value="2"/>
</dbReference>
<dbReference type="InterPro" id="IPR006121">
    <property type="entry name" value="HMA_dom"/>
</dbReference>
<sequence length="106" mass="10920">MQLTIEGMTCASCVRRVEQSIAKTPGVAAANVNLATERADVSFTAAPDIPAVVKAIESAGYAVPQDTVELAIQGMTCASCVARVEKKLKSVPGVTEAAVNLATERG</sequence>
<evidence type="ECO:0000256" key="2">
    <source>
        <dbReference type="ARBA" id="ARBA00022723"/>
    </source>
</evidence>
<evidence type="ECO:0000256" key="4">
    <source>
        <dbReference type="ARBA" id="ARBA00022842"/>
    </source>
</evidence>
<evidence type="ECO:0000313" key="9">
    <source>
        <dbReference type="Proteomes" id="UP000029995"/>
    </source>
</evidence>
<dbReference type="PROSITE" id="PS01047">
    <property type="entry name" value="HMA_1"/>
    <property type="match status" value="2"/>
</dbReference>
<protein>
    <recommendedName>
        <fullName evidence="7">HMA domain-containing protein</fullName>
    </recommendedName>
</protein>
<comment type="subcellular location">
    <subcellularLocation>
        <location evidence="1">Endomembrane system</location>
        <topology evidence="1">Multi-pass membrane protein</topology>
    </subcellularLocation>
</comment>
<evidence type="ECO:0000259" key="7">
    <source>
        <dbReference type="PROSITE" id="PS50846"/>
    </source>
</evidence>
<keyword evidence="3" id="KW-0813">Transport</keyword>
<gene>
    <name evidence="8" type="ORF">P409_35170</name>
</gene>
<accession>A0A0A0CUE4</accession>
<organism evidence="8 9">
    <name type="scientific">Inquilinus limosus MP06</name>
    <dbReference type="NCBI Taxonomy" id="1398085"/>
    <lineage>
        <taxon>Bacteria</taxon>
        <taxon>Pseudomonadati</taxon>
        <taxon>Pseudomonadota</taxon>
        <taxon>Alphaproteobacteria</taxon>
        <taxon>Rhodospirillales</taxon>
        <taxon>Rhodospirillaceae</taxon>
        <taxon>Inquilinus</taxon>
    </lineage>
</organism>
<evidence type="ECO:0000313" key="8">
    <source>
        <dbReference type="EMBL" id="KGM30091.1"/>
    </source>
</evidence>
<evidence type="ECO:0000256" key="1">
    <source>
        <dbReference type="ARBA" id="ARBA00004127"/>
    </source>
</evidence>
<reference evidence="8 9" key="1">
    <citation type="submission" date="2014-01" db="EMBL/GenBank/DDBJ databases">
        <title>Genome sequence determination for a cystic fibrosis isolate, Inquilinus limosus.</title>
        <authorList>
            <person name="Pino M."/>
            <person name="Di Conza J."/>
            <person name="Gutkind G."/>
        </authorList>
    </citation>
    <scope>NUCLEOTIDE SEQUENCE [LARGE SCALE GENOMIC DNA]</scope>
    <source>
        <strain evidence="8 9">MP06</strain>
    </source>
</reference>
<keyword evidence="4" id="KW-0460">Magnesium</keyword>
<feature type="non-terminal residue" evidence="8">
    <location>
        <position position="106"/>
    </location>
</feature>
<dbReference type="InterPro" id="IPR017969">
    <property type="entry name" value="Heavy-metal-associated_CS"/>
</dbReference>
<dbReference type="SUPFAM" id="SSF55008">
    <property type="entry name" value="HMA, heavy metal-associated domain"/>
    <property type="match status" value="2"/>
</dbReference>
<dbReference type="InterPro" id="IPR006122">
    <property type="entry name" value="HMA_Cu_ion-bd"/>
</dbReference>
<keyword evidence="3" id="KW-0187">Copper transport</keyword>